<dbReference type="InterPro" id="IPR019251">
    <property type="entry name" value="DUF2231_TM"/>
</dbReference>
<gene>
    <name evidence="3" type="ORF">P4H66_00840</name>
</gene>
<name>A0ABU6GGT0_9BACL</name>
<comment type="caution">
    <text evidence="3">The sequence shown here is derived from an EMBL/GenBank/DDBJ whole genome shotgun (WGS) entry which is preliminary data.</text>
</comment>
<evidence type="ECO:0000313" key="4">
    <source>
        <dbReference type="Proteomes" id="UP001344632"/>
    </source>
</evidence>
<keyword evidence="1" id="KW-1133">Transmembrane helix</keyword>
<dbReference type="Pfam" id="PF09990">
    <property type="entry name" value="DUF2231"/>
    <property type="match status" value="1"/>
</dbReference>
<evidence type="ECO:0000313" key="3">
    <source>
        <dbReference type="EMBL" id="MEC0238418.1"/>
    </source>
</evidence>
<reference evidence="3 4" key="1">
    <citation type="submission" date="2023-03" db="EMBL/GenBank/DDBJ databases">
        <title>Bacillus Genome Sequencing.</title>
        <authorList>
            <person name="Dunlap C."/>
        </authorList>
    </citation>
    <scope>NUCLEOTIDE SEQUENCE [LARGE SCALE GENOMIC DNA]</scope>
    <source>
        <strain evidence="3 4">BD-525</strain>
    </source>
</reference>
<dbReference type="EMBL" id="JARLKZ010000002">
    <property type="protein sequence ID" value="MEC0238418.1"/>
    <property type="molecule type" value="Genomic_DNA"/>
</dbReference>
<feature type="transmembrane region" description="Helical" evidence="1">
    <location>
        <begin position="80"/>
        <end position="98"/>
    </location>
</feature>
<organism evidence="3 4">
    <name type="scientific">Paenibacillus dokdonensis</name>
    <dbReference type="NCBI Taxonomy" id="2567944"/>
    <lineage>
        <taxon>Bacteria</taxon>
        <taxon>Bacillati</taxon>
        <taxon>Bacillota</taxon>
        <taxon>Bacilli</taxon>
        <taxon>Bacillales</taxon>
        <taxon>Paenibacillaceae</taxon>
        <taxon>Paenibacillus</taxon>
    </lineage>
</organism>
<accession>A0ABU6GGT0</accession>
<sequence>MSTPLHPLIVHFPIALLYLAAIVQILALWRPRLFDWPANVLLGLGFISGIAAYMTGDGGEDYAKTVFGATGAMIHKHENMAFDALLIFGVLLAIKVLVRLPWVKKRFAAGIRWIAPLLLIISLAGLILIYYTGHYGGEIVYHSSIAQ</sequence>
<feature type="transmembrane region" description="Helical" evidence="1">
    <location>
        <begin position="36"/>
        <end position="54"/>
    </location>
</feature>
<dbReference type="Proteomes" id="UP001344632">
    <property type="component" value="Unassembled WGS sequence"/>
</dbReference>
<evidence type="ECO:0000259" key="2">
    <source>
        <dbReference type="Pfam" id="PF09990"/>
    </source>
</evidence>
<keyword evidence="1" id="KW-0472">Membrane</keyword>
<feature type="transmembrane region" description="Helical" evidence="1">
    <location>
        <begin position="6"/>
        <end position="29"/>
    </location>
</feature>
<dbReference type="RefSeq" id="WP_326084963.1">
    <property type="nucleotide sequence ID" value="NZ_JARLKZ010000002.1"/>
</dbReference>
<evidence type="ECO:0000256" key="1">
    <source>
        <dbReference type="SAM" id="Phobius"/>
    </source>
</evidence>
<keyword evidence="4" id="KW-1185">Reference proteome</keyword>
<feature type="domain" description="DUF2231" evidence="2">
    <location>
        <begin position="3"/>
        <end position="145"/>
    </location>
</feature>
<protein>
    <recommendedName>
        <fullName evidence="2">DUF2231 domain-containing protein</fullName>
    </recommendedName>
</protein>
<proteinExistence type="predicted"/>
<keyword evidence="1" id="KW-0812">Transmembrane</keyword>
<feature type="transmembrane region" description="Helical" evidence="1">
    <location>
        <begin position="110"/>
        <end position="131"/>
    </location>
</feature>